<proteinExistence type="predicted"/>
<dbReference type="Proteomes" id="UP000078356">
    <property type="component" value="Unassembled WGS sequence"/>
</dbReference>
<evidence type="ECO:0000256" key="1">
    <source>
        <dbReference type="SAM" id="MobiDB-lite"/>
    </source>
</evidence>
<evidence type="ECO:0000313" key="3">
    <source>
        <dbReference type="Proteomes" id="UP000078356"/>
    </source>
</evidence>
<dbReference type="AlphaFoldDB" id="A0A178LA23"/>
<feature type="compositionally biased region" description="Basic and acidic residues" evidence="1">
    <location>
        <begin position="52"/>
        <end position="82"/>
    </location>
</feature>
<gene>
    <name evidence="2" type="ORF">A4V15_22685</name>
</gene>
<feature type="region of interest" description="Disordered" evidence="1">
    <location>
        <begin position="36"/>
        <end position="89"/>
    </location>
</feature>
<organism evidence="2 3">
    <name type="scientific">Pseudomonas oryzihabitans</name>
    <dbReference type="NCBI Taxonomy" id="47885"/>
    <lineage>
        <taxon>Bacteria</taxon>
        <taxon>Pseudomonadati</taxon>
        <taxon>Pseudomonadota</taxon>
        <taxon>Gammaproteobacteria</taxon>
        <taxon>Pseudomonadales</taxon>
        <taxon>Pseudomonadaceae</taxon>
        <taxon>Pseudomonas</taxon>
    </lineage>
</organism>
<sequence>MILQQSVVMADGQSAVSVLRVFLGLRRQVVADGTTGYGAGDGMVTGDMPGHSADHGTLDATRRQARLAEAEQGDRQDDDRKTFHGQTSA</sequence>
<protein>
    <submittedName>
        <fullName evidence="2">Uncharacterized protein</fullName>
    </submittedName>
</protein>
<evidence type="ECO:0000313" key="2">
    <source>
        <dbReference type="EMBL" id="OAN26349.1"/>
    </source>
</evidence>
<reference evidence="2 3" key="1">
    <citation type="submission" date="2016-04" db="EMBL/GenBank/DDBJ databases">
        <title>Draft Genome Sequences of Staphylococcus capitis Strain H36, S. capitis Strain H65, S. cohnii Strain H62, S. hominis Strain H69, Mycobacterium iranicum Strain H39, Plantibacter sp. Strain H53, Pseudomonas oryzihabitans Strain H72, and Microbacterium sp. Strain H83, isolated from residential settings.</title>
        <authorList>
            <person name="Lymperopoulou D."/>
            <person name="Adams R.I."/>
            <person name="Lindow S."/>
            <person name="Coil D.A."/>
            <person name="Jospin G."/>
            <person name="Eisen J.A."/>
        </authorList>
    </citation>
    <scope>NUCLEOTIDE SEQUENCE [LARGE SCALE GENOMIC DNA]</scope>
    <source>
        <strain evidence="2 3">H72</strain>
    </source>
</reference>
<name>A0A178LA23_9PSED</name>
<comment type="caution">
    <text evidence="2">The sequence shown here is derived from an EMBL/GenBank/DDBJ whole genome shotgun (WGS) entry which is preliminary data.</text>
</comment>
<dbReference type="EMBL" id="LWCR01000035">
    <property type="protein sequence ID" value="OAN26349.1"/>
    <property type="molecule type" value="Genomic_DNA"/>
</dbReference>
<accession>A0A178LA23</accession>